<keyword evidence="2 6" id="KW-0812">Transmembrane</keyword>
<dbReference type="PROSITE" id="PS50262">
    <property type="entry name" value="G_PROTEIN_RECEP_F1_2"/>
    <property type="match status" value="1"/>
</dbReference>
<gene>
    <name evidence="8" type="ORF">ElyMa_003911300</name>
</gene>
<keyword evidence="4 6" id="KW-0472">Membrane</keyword>
<dbReference type="Gene3D" id="1.20.1070.10">
    <property type="entry name" value="Rhodopsin 7-helix transmembrane proteins"/>
    <property type="match status" value="1"/>
</dbReference>
<comment type="caution">
    <text evidence="8">The sequence shown here is derived from an EMBL/GenBank/DDBJ whole genome shotgun (WGS) entry which is preliminary data.</text>
</comment>
<dbReference type="PANTHER" id="PTHR46641">
    <property type="entry name" value="FMRFAMIDE RECEPTOR-RELATED"/>
    <property type="match status" value="1"/>
</dbReference>
<dbReference type="EMBL" id="BMAT01007957">
    <property type="protein sequence ID" value="GFR75109.1"/>
    <property type="molecule type" value="Genomic_DNA"/>
</dbReference>
<evidence type="ECO:0000256" key="6">
    <source>
        <dbReference type="SAM" id="Phobius"/>
    </source>
</evidence>
<proteinExistence type="predicted"/>
<feature type="transmembrane region" description="Helical" evidence="6">
    <location>
        <begin position="171"/>
        <end position="188"/>
    </location>
</feature>
<dbReference type="CDD" id="cd14978">
    <property type="entry name" value="7tmA_FMRFamide_R-like"/>
    <property type="match status" value="1"/>
</dbReference>
<evidence type="ECO:0000256" key="2">
    <source>
        <dbReference type="ARBA" id="ARBA00022692"/>
    </source>
</evidence>
<keyword evidence="3 6" id="KW-1133">Transmembrane helix</keyword>
<dbReference type="InterPro" id="IPR019427">
    <property type="entry name" value="7TM_GPCR_serpentine_rcpt_Srw"/>
</dbReference>
<keyword evidence="9" id="KW-1185">Reference proteome</keyword>
<feature type="transmembrane region" description="Helical" evidence="6">
    <location>
        <begin position="232"/>
        <end position="252"/>
    </location>
</feature>
<evidence type="ECO:0000256" key="4">
    <source>
        <dbReference type="ARBA" id="ARBA00023136"/>
    </source>
</evidence>
<sequence length="576" mass="64055">MANLTYQTRYPYFSQGRSNFSPWLNETVSLGTPSNQESLPSVAAYDWRVGLFGFGGTFICCCGVICNIIAIIVLSRLRSKSSAPFLLVCLSSLDCIYLLSFLFLETLTTLSSAHHITSEYRKFSAPIYGYLYSVPLICQTCTAYMVVVISLERFVVIVLPFRAQAICSFKWALSSVCLCVAFSILYHIPDYMAFYHVKVWDHQLQTYVDRIGRTEFGSGYFYTKVYFRWMNFTFNFLLPFALLLTFNGVTLTSFYKNVVPEAIRVRQAQQRRLAIMIISMTAVFFICELMAAIAFIFTADLIGYHNTTIHINRLSALADTLMLLKSAVNFLIYCATGSAFREEFRRLFCCQTRVKSVNGVLRARSSSATNVVNTQAGRMRPLSSLSSSSSAVRSVTLTSLGSHNVGIPRSDNRYRRSSSNASSVADDGPKVYPARRGSSGSGTAHTTHTRARISLSTIAASDTCVDRTPSPLEMAVLIERREGSGEGGLKGDPEALNDSQCKPSDYLCAPDINDSTNKLKGGSGNLLDIRDEKERHCLLSQKTDKETHSGCLTPGSSDPCKYESFTHIDDNVFDYK</sequence>
<feature type="transmembrane region" description="Helical" evidence="6">
    <location>
        <begin position="127"/>
        <end position="151"/>
    </location>
</feature>
<dbReference type="InterPro" id="IPR017452">
    <property type="entry name" value="GPCR_Rhodpsn_7TM"/>
</dbReference>
<dbReference type="GO" id="GO:0008528">
    <property type="term" value="F:G protein-coupled peptide receptor activity"/>
    <property type="evidence" value="ECO:0007669"/>
    <property type="project" value="InterPro"/>
</dbReference>
<dbReference type="PROSITE" id="PS00237">
    <property type="entry name" value="G_PROTEIN_RECEP_F1_1"/>
    <property type="match status" value="1"/>
</dbReference>
<accession>A0AAV4FPR2</accession>
<feature type="domain" description="G-protein coupled receptors family 1 profile" evidence="7">
    <location>
        <begin position="66"/>
        <end position="333"/>
    </location>
</feature>
<dbReference type="GO" id="GO:0016020">
    <property type="term" value="C:membrane"/>
    <property type="evidence" value="ECO:0007669"/>
    <property type="project" value="UniProtKB-SubCell"/>
</dbReference>
<dbReference type="Pfam" id="PF10324">
    <property type="entry name" value="7TM_GPCR_Srw"/>
    <property type="match status" value="1"/>
</dbReference>
<name>A0AAV4FPR2_9GAST</name>
<reference evidence="8 9" key="1">
    <citation type="journal article" date="2021" name="Elife">
        <title>Chloroplast acquisition without the gene transfer in kleptoplastic sea slugs, Plakobranchus ocellatus.</title>
        <authorList>
            <person name="Maeda T."/>
            <person name="Takahashi S."/>
            <person name="Yoshida T."/>
            <person name="Shimamura S."/>
            <person name="Takaki Y."/>
            <person name="Nagai Y."/>
            <person name="Toyoda A."/>
            <person name="Suzuki Y."/>
            <person name="Arimoto A."/>
            <person name="Ishii H."/>
            <person name="Satoh N."/>
            <person name="Nishiyama T."/>
            <person name="Hasebe M."/>
            <person name="Maruyama T."/>
            <person name="Minagawa J."/>
            <person name="Obokata J."/>
            <person name="Shigenobu S."/>
        </authorList>
    </citation>
    <scope>NUCLEOTIDE SEQUENCE [LARGE SCALE GENOMIC DNA]</scope>
</reference>
<evidence type="ECO:0000256" key="1">
    <source>
        <dbReference type="ARBA" id="ARBA00004370"/>
    </source>
</evidence>
<evidence type="ECO:0000259" key="7">
    <source>
        <dbReference type="PROSITE" id="PS50262"/>
    </source>
</evidence>
<comment type="subcellular location">
    <subcellularLocation>
        <location evidence="1">Membrane</location>
    </subcellularLocation>
</comment>
<feature type="compositionally biased region" description="Low complexity" evidence="5">
    <location>
        <begin position="434"/>
        <end position="446"/>
    </location>
</feature>
<dbReference type="Proteomes" id="UP000762676">
    <property type="component" value="Unassembled WGS sequence"/>
</dbReference>
<evidence type="ECO:0000313" key="8">
    <source>
        <dbReference type="EMBL" id="GFR75109.1"/>
    </source>
</evidence>
<feature type="transmembrane region" description="Helical" evidence="6">
    <location>
        <begin position="49"/>
        <end position="73"/>
    </location>
</feature>
<dbReference type="SUPFAM" id="SSF81321">
    <property type="entry name" value="Family A G protein-coupled receptor-like"/>
    <property type="match status" value="1"/>
</dbReference>
<feature type="transmembrane region" description="Helical" evidence="6">
    <location>
        <begin position="273"/>
        <end position="297"/>
    </location>
</feature>
<dbReference type="AlphaFoldDB" id="A0AAV4FPR2"/>
<organism evidence="8 9">
    <name type="scientific">Elysia marginata</name>
    <dbReference type="NCBI Taxonomy" id="1093978"/>
    <lineage>
        <taxon>Eukaryota</taxon>
        <taxon>Metazoa</taxon>
        <taxon>Spiralia</taxon>
        <taxon>Lophotrochozoa</taxon>
        <taxon>Mollusca</taxon>
        <taxon>Gastropoda</taxon>
        <taxon>Heterobranchia</taxon>
        <taxon>Euthyneura</taxon>
        <taxon>Panpulmonata</taxon>
        <taxon>Sacoglossa</taxon>
        <taxon>Placobranchoidea</taxon>
        <taxon>Plakobranchidae</taxon>
        <taxon>Elysia</taxon>
    </lineage>
</organism>
<dbReference type="InterPro" id="IPR000276">
    <property type="entry name" value="GPCR_Rhodpsn"/>
</dbReference>
<feature type="transmembrane region" description="Helical" evidence="6">
    <location>
        <begin position="85"/>
        <end position="107"/>
    </location>
</feature>
<keyword evidence="8" id="KW-0675">Receptor</keyword>
<protein>
    <submittedName>
        <fullName evidence="8">FMRFamide receptor</fullName>
    </submittedName>
</protein>
<dbReference type="InterPro" id="IPR052954">
    <property type="entry name" value="GPCR-Ligand_Int"/>
</dbReference>
<feature type="region of interest" description="Disordered" evidence="5">
    <location>
        <begin position="402"/>
        <end position="449"/>
    </location>
</feature>
<evidence type="ECO:0000313" key="9">
    <source>
        <dbReference type="Proteomes" id="UP000762676"/>
    </source>
</evidence>
<dbReference type="PANTHER" id="PTHR46641:SF2">
    <property type="entry name" value="FMRFAMIDE RECEPTOR"/>
    <property type="match status" value="1"/>
</dbReference>
<evidence type="ECO:0000256" key="5">
    <source>
        <dbReference type="SAM" id="MobiDB-lite"/>
    </source>
</evidence>
<evidence type="ECO:0000256" key="3">
    <source>
        <dbReference type="ARBA" id="ARBA00022989"/>
    </source>
</evidence>